<keyword evidence="3 4" id="KW-0012">Acyltransferase</keyword>
<dbReference type="PANTHER" id="PTHR11786">
    <property type="entry name" value="N-HYDROXYARYLAMINE O-ACETYLTRANSFERASE"/>
    <property type="match status" value="1"/>
</dbReference>
<comment type="similarity">
    <text evidence="1 4">Belongs to the arylamine N-acetyltransferase family.</text>
</comment>
<dbReference type="InterPro" id="IPR053710">
    <property type="entry name" value="Arylamine_NAT_domain_sf"/>
</dbReference>
<dbReference type="PRINTS" id="PR01543">
    <property type="entry name" value="ANATRNSFRASE"/>
</dbReference>
<dbReference type="Gene3D" id="3.30.2140.20">
    <property type="match status" value="4"/>
</dbReference>
<dbReference type="EMBL" id="CAUEEQ010027623">
    <property type="protein sequence ID" value="CAJ0948029.1"/>
    <property type="molecule type" value="Genomic_DNA"/>
</dbReference>
<protein>
    <recommendedName>
        <fullName evidence="2">arylamine N-acetyltransferase</fullName>
        <ecNumber evidence="2">2.3.1.5</ecNumber>
    </recommendedName>
</protein>
<dbReference type="PANTHER" id="PTHR11786:SF3">
    <property type="entry name" value="ARYLAMINE N-ACETYLTRANSFERASE"/>
    <property type="match status" value="1"/>
</dbReference>
<sequence length="999" mass="116128">MILVVNLEGRRWLCDVGYGESFVEPFQLEAGWEEEQDSGVYRLHVEGDEWYMERKVENGWRCLYMFTLEERTFEDFREMCEYHQTSPSSIFVQKSLCSLQLPRARLTYIGRQLISTEYTKGGGSVKTTRKLTDEEIPGLLRDIFGIVLSGKLVPKDEDIVIPKIHQPDTCHTMDLNSYFQRVNLTNSGHPSLSALRELHRHHVHSVPIEGLSIHSGEKIILDVSWIYNKIVVRRRGGFCYENNGLFLWVLQQLGYQTQVLSAKGRNRIISIFGPPFDHMLLVVNLEGRRWLCDVGFGESFVEPFPLEAGWEEEQDSGVYRLHVEEDEWYMERKEENGWRSLYKFTLEERTFEDFREMCEYHQTSPSSIFVQKSLCSLQLPRARLTYIGRQLISTEYSKGGGTVKTTRKLTDEEIPGLLRDKFGIVLSGKLVPKDEDIIIPKTHQPDSSSKLDLNTYLQRIGIEDYTAVSQTPSLSKLRTIHRQHVLSVPFESLSIHSGEKIFLDVEWIYEKIVLRKRGGFCFENNGLFFWVLQQLGYQPRVLSSSVKNKFTGLYESPLSHMMMTVDLEGRRWLCDVGFGDGIMEPFPLEAGWEEEQDCGVYRLQVDEDEWHLRKKEEEVWKSLYKFTLKERTFEDFRELCELYQTSPSSFFVQKSFCSLRLPHGQLTYMGRRLISTEYTKGGGSVKTTKEVTEEEIPALLRDKFGIVLSGKLVPKDEEIVIPKIYQLDSSSKLDLNTYLQRIGIEDYTAVSQMPSLSKLRTIHRQHVLSVPFESLSIHSGEKIFLDVEWIYEKIVLRKRGGFCFENNGLFFWVLQQLGYQPRVLSSSVKNKFTGLYESPLSHMMMTVDLEGRRWLCDVGFGDGIMEPFPLEAGWEEEQDCGVYRLQVEEDEWHLRKKEEEVWKSLYKFTLKERTFEDFRELCELYQTSPSSFFVQKSFCSLRLPHGQLTYMGRRLISTEYTKGGGSVKTTQEVTEEEIPALLRDKFGIVLSAKLTPKDE</sequence>
<proteinExistence type="inferred from homology"/>
<dbReference type="SUPFAM" id="SSF54001">
    <property type="entry name" value="Cysteine proteinases"/>
    <property type="match status" value="4"/>
</dbReference>
<evidence type="ECO:0000256" key="2">
    <source>
        <dbReference type="ARBA" id="ARBA00012701"/>
    </source>
</evidence>
<dbReference type="InterPro" id="IPR001447">
    <property type="entry name" value="Arylamine_N-AcTrfase"/>
</dbReference>
<dbReference type="InterPro" id="IPR038765">
    <property type="entry name" value="Papain-like_cys_pep_sf"/>
</dbReference>
<keyword evidence="6" id="KW-1185">Reference proteome</keyword>
<accession>A0ABN9LQG6</accession>
<evidence type="ECO:0000256" key="4">
    <source>
        <dbReference type="RuleBase" id="RU003452"/>
    </source>
</evidence>
<evidence type="ECO:0000313" key="5">
    <source>
        <dbReference type="EMBL" id="CAJ0948029.1"/>
    </source>
</evidence>
<gene>
    <name evidence="5" type="ORF">RIMI_LOCUS11930533</name>
</gene>
<dbReference type="Pfam" id="PF00797">
    <property type="entry name" value="Acetyltransf_2"/>
    <property type="match status" value="4"/>
</dbReference>
<dbReference type="Proteomes" id="UP001176940">
    <property type="component" value="Unassembled WGS sequence"/>
</dbReference>
<evidence type="ECO:0000256" key="1">
    <source>
        <dbReference type="ARBA" id="ARBA00006547"/>
    </source>
</evidence>
<reference evidence="5" key="1">
    <citation type="submission" date="2023-07" db="EMBL/GenBank/DDBJ databases">
        <authorList>
            <person name="Stuckert A."/>
        </authorList>
    </citation>
    <scope>NUCLEOTIDE SEQUENCE</scope>
</reference>
<name>A0ABN9LQG6_9NEOB</name>
<evidence type="ECO:0000256" key="3">
    <source>
        <dbReference type="ARBA" id="ARBA00023315"/>
    </source>
</evidence>
<comment type="caution">
    <text evidence="5">The sequence shown here is derived from an EMBL/GenBank/DDBJ whole genome shotgun (WGS) entry which is preliminary data.</text>
</comment>
<evidence type="ECO:0000313" key="6">
    <source>
        <dbReference type="Proteomes" id="UP001176940"/>
    </source>
</evidence>
<organism evidence="5 6">
    <name type="scientific">Ranitomeya imitator</name>
    <name type="common">mimic poison frog</name>
    <dbReference type="NCBI Taxonomy" id="111125"/>
    <lineage>
        <taxon>Eukaryota</taxon>
        <taxon>Metazoa</taxon>
        <taxon>Chordata</taxon>
        <taxon>Craniata</taxon>
        <taxon>Vertebrata</taxon>
        <taxon>Euteleostomi</taxon>
        <taxon>Amphibia</taxon>
        <taxon>Batrachia</taxon>
        <taxon>Anura</taxon>
        <taxon>Neobatrachia</taxon>
        <taxon>Hyloidea</taxon>
        <taxon>Dendrobatidae</taxon>
        <taxon>Dendrobatinae</taxon>
        <taxon>Ranitomeya</taxon>
    </lineage>
</organism>
<keyword evidence="4" id="KW-0808">Transferase</keyword>
<dbReference type="EC" id="2.3.1.5" evidence="2"/>